<dbReference type="PANTHER" id="PTHR31650">
    <property type="entry name" value="O-ACYLTRANSFERASE (WSD1-LIKE) FAMILY PROTEIN"/>
    <property type="match status" value="1"/>
</dbReference>
<dbReference type="GO" id="GO:0001666">
    <property type="term" value="P:response to hypoxia"/>
    <property type="evidence" value="ECO:0007669"/>
    <property type="project" value="TreeGrafter"/>
</dbReference>
<feature type="region of interest" description="Disordered" evidence="12">
    <location>
        <begin position="154"/>
        <end position="190"/>
    </location>
</feature>
<sequence length="498" mass="53329">MRQLSALDGQFLDFETEANVANVAGLAILECEVSRDELFVLLKERLGRIEQLRRRLRDVPFRLDRPYWVADAEVDLDYHLRELALPPPGDDAQLGEQVARLHERRLDRGRPLWEMYLIQGLAGGRSAVYTKLHHAAVDGLGGADVLAALMDASAEPGGEPAGLPAGPADEPAGTPLEPSRGPVPPDPPPGLPWMLARSAAHALAGPVHGLRFLAGALPRLDEIPVVSRLPGAGQVSRFTRWLGGRPLPELPHPPVPRTPLSGPISAHRRFAFAELSLDDVKRVKNAFGVTVNDVVMTLAAGALRRWLAARDALPAEPLIAGVPFSLRGPGGPERGGGGLEHGNQITIMTVPLPTHVADARRRLDEVHASMKRLKTHADPVPAGWLREFTESLPAALTGLADRAAFALIGQAAPPMNLIVSNVPGPQVPLYVAGVRLLAHYPVSVVTGVSGGLNITVFSYDGRLDVGIIACREMVPDVWAVPGYLKEALKELTALVDTA</sequence>
<evidence type="ECO:0000256" key="10">
    <source>
        <dbReference type="ARBA" id="ARBA00048109"/>
    </source>
</evidence>
<dbReference type="InterPro" id="IPR014292">
    <property type="entry name" value="Acyl_transf_WS/DGAT"/>
</dbReference>
<evidence type="ECO:0000256" key="12">
    <source>
        <dbReference type="SAM" id="MobiDB-lite"/>
    </source>
</evidence>
<dbReference type="GO" id="GO:0005886">
    <property type="term" value="C:plasma membrane"/>
    <property type="evidence" value="ECO:0007669"/>
    <property type="project" value="TreeGrafter"/>
</dbReference>
<comment type="catalytic activity">
    <reaction evidence="10 11">
        <text>an acyl-CoA + a 1,2-diacyl-sn-glycerol = a triacyl-sn-glycerol + CoA</text>
        <dbReference type="Rhea" id="RHEA:10868"/>
        <dbReference type="ChEBI" id="CHEBI:17815"/>
        <dbReference type="ChEBI" id="CHEBI:57287"/>
        <dbReference type="ChEBI" id="CHEBI:58342"/>
        <dbReference type="ChEBI" id="CHEBI:64615"/>
        <dbReference type="EC" id="2.3.1.20"/>
    </reaction>
</comment>
<dbReference type="NCBIfam" id="TIGR02946">
    <property type="entry name" value="acyl_WS_DGAT"/>
    <property type="match status" value="1"/>
</dbReference>
<evidence type="ECO:0000313" key="16">
    <source>
        <dbReference type="Proteomes" id="UP000616724"/>
    </source>
</evidence>
<evidence type="ECO:0000256" key="7">
    <source>
        <dbReference type="ARBA" id="ARBA00022798"/>
    </source>
</evidence>
<feature type="domain" description="O-acyltransferase WSD1 C-terminal" evidence="14">
    <location>
        <begin position="342"/>
        <end position="491"/>
    </location>
</feature>
<dbReference type="InterPro" id="IPR045034">
    <property type="entry name" value="O-acyltransferase_WSD1-like"/>
</dbReference>
<evidence type="ECO:0000256" key="4">
    <source>
        <dbReference type="ARBA" id="ARBA00013244"/>
    </source>
</evidence>
<evidence type="ECO:0000256" key="5">
    <source>
        <dbReference type="ARBA" id="ARBA00022516"/>
    </source>
</evidence>
<keyword evidence="16" id="KW-1185">Reference proteome</keyword>
<evidence type="ECO:0000313" key="15">
    <source>
        <dbReference type="EMBL" id="GIH78258.1"/>
    </source>
</evidence>
<dbReference type="Pfam" id="PF03007">
    <property type="entry name" value="WS_DGAT_cat"/>
    <property type="match status" value="1"/>
</dbReference>
<dbReference type="PANTHER" id="PTHR31650:SF1">
    <property type="entry name" value="WAX ESTER SYNTHASE_DIACYLGLYCEROL ACYLTRANSFERASE 4-RELATED"/>
    <property type="match status" value="1"/>
</dbReference>
<reference evidence="15 16" key="1">
    <citation type="submission" date="2021-01" db="EMBL/GenBank/DDBJ databases">
        <title>Whole genome shotgun sequence of Planobispora longispora NBRC 13918.</title>
        <authorList>
            <person name="Komaki H."/>
            <person name="Tamura T."/>
        </authorList>
    </citation>
    <scope>NUCLEOTIDE SEQUENCE [LARGE SCALE GENOMIC DNA]</scope>
    <source>
        <strain evidence="15 16">NBRC 13918</strain>
    </source>
</reference>
<dbReference type="InterPro" id="IPR023213">
    <property type="entry name" value="CAT-like_dom_sf"/>
</dbReference>
<evidence type="ECO:0000256" key="3">
    <source>
        <dbReference type="ARBA" id="ARBA00009587"/>
    </source>
</evidence>
<evidence type="ECO:0000259" key="13">
    <source>
        <dbReference type="Pfam" id="PF03007"/>
    </source>
</evidence>
<dbReference type="Proteomes" id="UP000616724">
    <property type="component" value="Unassembled WGS sequence"/>
</dbReference>
<keyword evidence="9 11" id="KW-0012">Acyltransferase</keyword>
<evidence type="ECO:0000256" key="6">
    <source>
        <dbReference type="ARBA" id="ARBA00022679"/>
    </source>
</evidence>
<dbReference type="EMBL" id="BOOH01000038">
    <property type="protein sequence ID" value="GIH78258.1"/>
    <property type="molecule type" value="Genomic_DNA"/>
</dbReference>
<evidence type="ECO:0000256" key="11">
    <source>
        <dbReference type="RuleBase" id="RU361241"/>
    </source>
</evidence>
<protein>
    <recommendedName>
        <fullName evidence="4 11">Diacylglycerol O-acyltransferase</fullName>
        <ecNumber evidence="4 11">2.3.1.20</ecNumber>
    </recommendedName>
</protein>
<dbReference type="SUPFAM" id="SSF52777">
    <property type="entry name" value="CoA-dependent acyltransferases"/>
    <property type="match status" value="2"/>
</dbReference>
<proteinExistence type="inferred from homology"/>
<dbReference type="InterPro" id="IPR004255">
    <property type="entry name" value="O-acyltransferase_WSD1_N"/>
</dbReference>
<dbReference type="GO" id="GO:0006071">
    <property type="term" value="P:glycerol metabolic process"/>
    <property type="evidence" value="ECO:0007669"/>
    <property type="project" value="UniProtKB-KW"/>
</dbReference>
<evidence type="ECO:0000259" key="14">
    <source>
        <dbReference type="Pfam" id="PF06974"/>
    </source>
</evidence>
<keyword evidence="7 11" id="KW-0319">Glycerol metabolism</keyword>
<comment type="pathway">
    <text evidence="2">Lipid metabolism.</text>
</comment>
<keyword evidence="8 11" id="KW-0443">Lipid metabolism</keyword>
<evidence type="ECO:0000256" key="8">
    <source>
        <dbReference type="ARBA" id="ARBA00023098"/>
    </source>
</evidence>
<dbReference type="GO" id="GO:0051701">
    <property type="term" value="P:biological process involved in interaction with host"/>
    <property type="evidence" value="ECO:0007669"/>
    <property type="project" value="TreeGrafter"/>
</dbReference>
<accession>A0A8J3W759</accession>
<dbReference type="Gene3D" id="3.30.559.10">
    <property type="entry name" value="Chloramphenicol acetyltransferase-like domain"/>
    <property type="match status" value="1"/>
</dbReference>
<comment type="pathway">
    <text evidence="1 11">Glycerolipid metabolism; triacylglycerol biosynthesis.</text>
</comment>
<evidence type="ECO:0000256" key="2">
    <source>
        <dbReference type="ARBA" id="ARBA00005189"/>
    </source>
</evidence>
<organism evidence="15 16">
    <name type="scientific">Planobispora longispora</name>
    <dbReference type="NCBI Taxonomy" id="28887"/>
    <lineage>
        <taxon>Bacteria</taxon>
        <taxon>Bacillati</taxon>
        <taxon>Actinomycetota</taxon>
        <taxon>Actinomycetes</taxon>
        <taxon>Streptosporangiales</taxon>
        <taxon>Streptosporangiaceae</taxon>
        <taxon>Planobispora</taxon>
    </lineage>
</organism>
<keyword evidence="5 11" id="KW-0444">Lipid biosynthesis</keyword>
<keyword evidence="6 11" id="KW-0808">Transferase</keyword>
<comment type="similarity">
    <text evidence="3 11">Belongs to the long-chain O-acyltransferase family.</text>
</comment>
<dbReference type="RefSeq" id="WP_203892780.1">
    <property type="nucleotide sequence ID" value="NZ_BOOH01000038.1"/>
</dbReference>
<feature type="domain" description="O-acyltransferase WSD1-like N-terminal" evidence="13">
    <location>
        <begin position="4"/>
        <end position="295"/>
    </location>
</feature>
<dbReference type="AlphaFoldDB" id="A0A8J3W759"/>
<dbReference type="GO" id="GO:0004144">
    <property type="term" value="F:diacylglycerol O-acyltransferase activity"/>
    <property type="evidence" value="ECO:0007669"/>
    <property type="project" value="UniProtKB-EC"/>
</dbReference>
<dbReference type="GO" id="GO:0071731">
    <property type="term" value="P:response to nitric oxide"/>
    <property type="evidence" value="ECO:0007669"/>
    <property type="project" value="TreeGrafter"/>
</dbReference>
<gene>
    <name evidence="15" type="ORF">Plo01_46870</name>
</gene>
<evidence type="ECO:0000256" key="1">
    <source>
        <dbReference type="ARBA" id="ARBA00004771"/>
    </source>
</evidence>
<dbReference type="InterPro" id="IPR009721">
    <property type="entry name" value="O-acyltransferase_WSD1_C"/>
</dbReference>
<dbReference type="GO" id="GO:0019432">
    <property type="term" value="P:triglyceride biosynthetic process"/>
    <property type="evidence" value="ECO:0007669"/>
    <property type="project" value="UniProtKB-UniPathway"/>
</dbReference>
<dbReference type="EC" id="2.3.1.20" evidence="4 11"/>
<dbReference type="Gene3D" id="3.30.559.30">
    <property type="entry name" value="Nonribosomal peptide synthetase, condensation domain"/>
    <property type="match status" value="1"/>
</dbReference>
<dbReference type="UniPathway" id="UPA00282"/>
<name>A0A8J3W759_9ACTN</name>
<feature type="compositionally biased region" description="Low complexity" evidence="12">
    <location>
        <begin position="154"/>
        <end position="173"/>
    </location>
</feature>
<evidence type="ECO:0000256" key="9">
    <source>
        <dbReference type="ARBA" id="ARBA00023315"/>
    </source>
</evidence>
<comment type="caution">
    <text evidence="15">The sequence shown here is derived from an EMBL/GenBank/DDBJ whole genome shotgun (WGS) entry which is preliminary data.</text>
</comment>
<dbReference type="Pfam" id="PF06974">
    <property type="entry name" value="WS_DGAT_C"/>
    <property type="match status" value="1"/>
</dbReference>
<feature type="compositionally biased region" description="Pro residues" evidence="12">
    <location>
        <begin position="181"/>
        <end position="190"/>
    </location>
</feature>